<gene>
    <name evidence="11" type="ORF">J2Z76_000781</name>
</gene>
<dbReference type="Gene3D" id="3.40.50.720">
    <property type="entry name" value="NAD(P)-binding Rossmann-like Domain"/>
    <property type="match status" value="1"/>
</dbReference>
<organism evidence="11 12">
    <name type="scientific">Sedimentibacter acidaminivorans</name>
    <dbReference type="NCBI Taxonomy" id="913099"/>
    <lineage>
        <taxon>Bacteria</taxon>
        <taxon>Bacillati</taxon>
        <taxon>Bacillota</taxon>
        <taxon>Tissierellia</taxon>
        <taxon>Sedimentibacter</taxon>
    </lineage>
</organism>
<feature type="domain" description="3-hydroxyacyl-CoA dehydrogenase C-terminal" evidence="9">
    <location>
        <begin position="209"/>
        <end position="308"/>
    </location>
</feature>
<feature type="domain" description="3-hydroxyacyl-CoA dehydrogenase NAD binding" evidence="10">
    <location>
        <begin position="7"/>
        <end position="206"/>
    </location>
</feature>
<dbReference type="PANTHER" id="PTHR48075:SF7">
    <property type="entry name" value="3-HYDROXYACYL-COA DEHYDROGENASE-RELATED"/>
    <property type="match status" value="1"/>
</dbReference>
<dbReference type="Pfam" id="PF02737">
    <property type="entry name" value="3HCDH_N"/>
    <property type="match status" value="1"/>
</dbReference>
<keyword evidence="3" id="KW-0276">Fatty acid metabolism</keyword>
<evidence type="ECO:0000256" key="6">
    <source>
        <dbReference type="ARBA" id="ARBA00023027"/>
    </source>
</evidence>
<comment type="similarity">
    <text evidence="2">Belongs to the 3-hydroxyacyl-CoA dehydrogenase family.</text>
</comment>
<dbReference type="SUPFAM" id="SSF51735">
    <property type="entry name" value="NAD(P)-binding Rossmann-fold domains"/>
    <property type="match status" value="1"/>
</dbReference>
<evidence type="ECO:0000313" key="12">
    <source>
        <dbReference type="Proteomes" id="UP001519342"/>
    </source>
</evidence>
<dbReference type="SUPFAM" id="SSF48179">
    <property type="entry name" value="6-phosphogluconate dehydrogenase C-terminal domain-like"/>
    <property type="match status" value="2"/>
</dbReference>
<dbReference type="Pfam" id="PF00378">
    <property type="entry name" value="ECH_1"/>
    <property type="match status" value="1"/>
</dbReference>
<protein>
    <submittedName>
        <fullName evidence="11">3-hydroxyacyl-CoA dehydrogenase</fullName>
        <ecNumber evidence="11">1.1.1.35</ecNumber>
    </submittedName>
</protein>
<reference evidence="11 12" key="1">
    <citation type="submission" date="2021-03" db="EMBL/GenBank/DDBJ databases">
        <title>Genomic Encyclopedia of Type Strains, Phase IV (KMG-IV): sequencing the most valuable type-strain genomes for metagenomic binning, comparative biology and taxonomic classification.</title>
        <authorList>
            <person name="Goeker M."/>
        </authorList>
    </citation>
    <scope>NUCLEOTIDE SEQUENCE [LARGE SCALE GENOMIC DNA]</scope>
    <source>
        <strain evidence="11 12">DSM 24004</strain>
    </source>
</reference>
<accession>A0ABS4GB75</accession>
<dbReference type="CDD" id="cd06558">
    <property type="entry name" value="crotonase-like"/>
    <property type="match status" value="1"/>
</dbReference>
<dbReference type="Gene3D" id="1.10.1040.50">
    <property type="match status" value="1"/>
</dbReference>
<evidence type="ECO:0000256" key="7">
    <source>
        <dbReference type="ARBA" id="ARBA00023098"/>
    </source>
</evidence>
<keyword evidence="5 11" id="KW-0560">Oxidoreductase</keyword>
<dbReference type="InterPro" id="IPR029045">
    <property type="entry name" value="ClpP/crotonase-like_dom_sf"/>
</dbReference>
<proteinExistence type="inferred from homology"/>
<dbReference type="Gene3D" id="3.90.226.10">
    <property type="entry name" value="2-enoyl-CoA Hydratase, Chain A, domain 1"/>
    <property type="match status" value="1"/>
</dbReference>
<comment type="pathway">
    <text evidence="1">Lipid metabolism; fatty acid beta-oxidation.</text>
</comment>
<dbReference type="EMBL" id="JAGGKS010000002">
    <property type="protein sequence ID" value="MBP1924924.1"/>
    <property type="molecule type" value="Genomic_DNA"/>
</dbReference>
<name>A0ABS4GB75_9FIRM</name>
<evidence type="ECO:0000256" key="5">
    <source>
        <dbReference type="ARBA" id="ARBA00023002"/>
    </source>
</evidence>
<dbReference type="InterPro" id="IPR008927">
    <property type="entry name" value="6-PGluconate_DH-like_C_sf"/>
</dbReference>
<dbReference type="PANTHER" id="PTHR48075">
    <property type="entry name" value="3-HYDROXYACYL-COA DEHYDROGENASE FAMILY PROTEIN"/>
    <property type="match status" value="1"/>
</dbReference>
<dbReference type="InterPro" id="IPR006176">
    <property type="entry name" value="3-OHacyl-CoA_DH_NAD-bd"/>
</dbReference>
<comment type="caution">
    <text evidence="11">The sequence shown here is derived from an EMBL/GenBank/DDBJ whole genome shotgun (WGS) entry which is preliminary data.</text>
</comment>
<evidence type="ECO:0000313" key="11">
    <source>
        <dbReference type="EMBL" id="MBP1924924.1"/>
    </source>
</evidence>
<dbReference type="EC" id="1.1.1.35" evidence="11"/>
<dbReference type="Pfam" id="PF00725">
    <property type="entry name" value="3HCDH"/>
    <property type="match status" value="1"/>
</dbReference>
<dbReference type="GO" id="GO:0003857">
    <property type="term" value="F:(3S)-3-hydroxyacyl-CoA dehydrogenase (NAD+) activity"/>
    <property type="evidence" value="ECO:0007669"/>
    <property type="project" value="UniProtKB-EC"/>
</dbReference>
<dbReference type="InterPro" id="IPR001753">
    <property type="entry name" value="Enoyl-CoA_hydra/iso"/>
</dbReference>
<evidence type="ECO:0000256" key="1">
    <source>
        <dbReference type="ARBA" id="ARBA00005005"/>
    </source>
</evidence>
<dbReference type="InterPro" id="IPR006108">
    <property type="entry name" value="3HC_DH_C"/>
</dbReference>
<dbReference type="SUPFAM" id="SSF52096">
    <property type="entry name" value="ClpP/crotonase"/>
    <property type="match status" value="1"/>
</dbReference>
<evidence type="ECO:0000256" key="3">
    <source>
        <dbReference type="ARBA" id="ARBA00022832"/>
    </source>
</evidence>
<dbReference type="RefSeq" id="WP_209510683.1">
    <property type="nucleotide sequence ID" value="NZ_JAGGKS010000002.1"/>
</dbReference>
<sequence>MKRKITKVAIIGSGTMGSGIASHLANIGIKSYLLDIVPKELTKEEIDKGLSLQSPVVRNRIASNNKELFIIKAKPAALMDKNSENLIMIGNMEDNLSVLSECDWIVEVVSEKLSVKQTVLKKIFPYIRPKTIVSSNTSGISINDIAKDMPIEFRQYWLGTHFFNPVRYMKLMEIIPCDDTLLEIVEFMKEFGEKILGKGIVICKDTPNFIANRVGVSLGTNIINLMLDMNLSISEVDEITGTLMGRPKTATFALYDLVGLDIGVTSANVVHDNVLDEEEKANITFPPFVYRMYEKNILGNKTKGGFYKRNGKEKLMIDPTTLEYIPLKKAEFESLEKAKTCKSLPEKLETLFEGQDKVAKFVWEHMKSYFINTCKKIPEISDNIYSIDRALRWGFNHDKGPFEVWNGLDIEKYVKRMELENCDVPAWVKEMISLGYKSFYLTENGKEYCYSIIEKKYVLVPVTEKEINLKRLKAENKAIKSMSAGTIFDIGDGIACLEMHTKTSAINEELLEVIGIAQDELNKNWDGMVITSRNKNFCVGADLNLILSFIKNKKWSEIDAVLKTSQDIYMRNKYSYKPVVIAPFGMVLGGGCEIAIQGSAIQAYSETYMGLVELGVGLIPAGGGVKEMTLRATERVKGTDAFTNEFILPYLMNIAMAKVSTSGKDAENLGYIKKTDSFTMNEELLIYDAKKKALELIDRNYVPQFCRSFPAPGINNNAAALMHAKVMKDACMISEYDMHLIERVLYIMTGGNVTGGTLINEQYLLDLEREVFVDLCKEKKTQERIISMLTKGKPLRN</sequence>
<evidence type="ECO:0000256" key="4">
    <source>
        <dbReference type="ARBA" id="ARBA00022963"/>
    </source>
</evidence>
<evidence type="ECO:0000259" key="10">
    <source>
        <dbReference type="Pfam" id="PF02737"/>
    </source>
</evidence>
<evidence type="ECO:0000256" key="8">
    <source>
        <dbReference type="ARBA" id="ARBA00049556"/>
    </source>
</evidence>
<evidence type="ECO:0000256" key="2">
    <source>
        <dbReference type="ARBA" id="ARBA00009463"/>
    </source>
</evidence>
<dbReference type="Proteomes" id="UP001519342">
    <property type="component" value="Unassembled WGS sequence"/>
</dbReference>
<keyword evidence="4" id="KW-0442">Lipid degradation</keyword>
<evidence type="ECO:0000259" key="9">
    <source>
        <dbReference type="Pfam" id="PF00725"/>
    </source>
</evidence>
<dbReference type="InterPro" id="IPR036291">
    <property type="entry name" value="NAD(P)-bd_dom_sf"/>
</dbReference>
<keyword evidence="6" id="KW-0520">NAD</keyword>
<comment type="catalytic activity">
    <reaction evidence="8">
        <text>a (3S)-3-hydroxyacyl-CoA + NAD(+) = a 3-oxoacyl-CoA + NADH + H(+)</text>
        <dbReference type="Rhea" id="RHEA:22432"/>
        <dbReference type="ChEBI" id="CHEBI:15378"/>
        <dbReference type="ChEBI" id="CHEBI:57318"/>
        <dbReference type="ChEBI" id="CHEBI:57540"/>
        <dbReference type="ChEBI" id="CHEBI:57945"/>
        <dbReference type="ChEBI" id="CHEBI:90726"/>
        <dbReference type="EC" id="1.1.1.35"/>
    </reaction>
</comment>
<keyword evidence="12" id="KW-1185">Reference proteome</keyword>
<keyword evidence="7" id="KW-0443">Lipid metabolism</keyword>